<keyword evidence="2" id="KW-0132">Cell division</keyword>
<protein>
    <submittedName>
        <fullName evidence="2">Cell division protein ZapA</fullName>
    </submittedName>
</protein>
<name>A0A1M7ESE8_9FIRM</name>
<sequence length="136" mass="16065">MNTMNDVEVIINNKRYTLSGYESGDYLQKIASYINTKHTEFKMMESYNKLDVDMRNILMQINIADDYFKVVNQVKDMNEEADVKGNELFDLKHEVIATQTKLEALQKEYEKLHNEYNEAQKTIIKLQTELEDSKKK</sequence>
<dbReference type="SUPFAM" id="SSF102829">
    <property type="entry name" value="Cell division protein ZapA-like"/>
    <property type="match status" value="1"/>
</dbReference>
<reference evidence="2 3" key="1">
    <citation type="submission" date="2016-11" db="EMBL/GenBank/DDBJ databases">
        <authorList>
            <person name="Jaros S."/>
            <person name="Januszkiewicz K."/>
            <person name="Wedrychowicz H."/>
        </authorList>
    </citation>
    <scope>NUCLEOTIDE SEQUENCE [LARGE SCALE GENOMIC DNA]</scope>
    <source>
        <strain evidence="2 3">DSM 15930</strain>
    </source>
</reference>
<dbReference type="InterPro" id="IPR007838">
    <property type="entry name" value="Cell_div_ZapA-like"/>
</dbReference>
<dbReference type="GO" id="GO:0051301">
    <property type="term" value="P:cell division"/>
    <property type="evidence" value="ECO:0007669"/>
    <property type="project" value="UniProtKB-KW"/>
</dbReference>
<dbReference type="Gene3D" id="6.10.250.790">
    <property type="match status" value="1"/>
</dbReference>
<dbReference type="RefSeq" id="WP_073281758.1">
    <property type="nucleotide sequence ID" value="NZ_FRCP01000005.1"/>
</dbReference>
<dbReference type="Pfam" id="PF05164">
    <property type="entry name" value="ZapA"/>
    <property type="match status" value="1"/>
</dbReference>
<dbReference type="AlphaFoldDB" id="A0A1M7ESE8"/>
<dbReference type="OrthoDB" id="1826286at2"/>
<dbReference type="InterPro" id="IPR036192">
    <property type="entry name" value="Cell_div_ZapA-like_sf"/>
</dbReference>
<keyword evidence="2" id="KW-0131">Cell cycle</keyword>
<proteinExistence type="predicted"/>
<feature type="coiled-coil region" evidence="1">
    <location>
        <begin position="88"/>
        <end position="136"/>
    </location>
</feature>
<dbReference type="EMBL" id="FRCP01000005">
    <property type="protein sequence ID" value="SHL94577.1"/>
    <property type="molecule type" value="Genomic_DNA"/>
</dbReference>
<evidence type="ECO:0000313" key="2">
    <source>
        <dbReference type="EMBL" id="SHL94577.1"/>
    </source>
</evidence>
<dbReference type="STRING" id="1120996.SAMN02746066_00158"/>
<accession>A0A1M7ESE8</accession>
<keyword evidence="3" id="KW-1185">Reference proteome</keyword>
<organism evidence="2 3">
    <name type="scientific">Anaerosporobacter mobilis DSM 15930</name>
    <dbReference type="NCBI Taxonomy" id="1120996"/>
    <lineage>
        <taxon>Bacteria</taxon>
        <taxon>Bacillati</taxon>
        <taxon>Bacillota</taxon>
        <taxon>Clostridia</taxon>
        <taxon>Lachnospirales</taxon>
        <taxon>Lachnospiraceae</taxon>
        <taxon>Anaerosporobacter</taxon>
    </lineage>
</organism>
<gene>
    <name evidence="2" type="ORF">SAMN02746066_00158</name>
</gene>
<dbReference type="InterPro" id="IPR053712">
    <property type="entry name" value="Bac_CellDiv_Activator"/>
</dbReference>
<evidence type="ECO:0000313" key="3">
    <source>
        <dbReference type="Proteomes" id="UP000184038"/>
    </source>
</evidence>
<keyword evidence="1" id="KW-0175">Coiled coil</keyword>
<dbReference type="Proteomes" id="UP000184038">
    <property type="component" value="Unassembled WGS sequence"/>
</dbReference>
<evidence type="ECO:0000256" key="1">
    <source>
        <dbReference type="SAM" id="Coils"/>
    </source>
</evidence>